<dbReference type="AlphaFoldDB" id="A0A251SM52"/>
<dbReference type="GO" id="GO:0052716">
    <property type="term" value="F:hydroquinone:oxygen oxidoreductase activity"/>
    <property type="evidence" value="ECO:0007669"/>
    <property type="project" value="UniProtKB-EC"/>
</dbReference>
<evidence type="ECO:0000259" key="3">
    <source>
        <dbReference type="Pfam" id="PF07732"/>
    </source>
</evidence>
<accession>A0A251SM52</accession>
<evidence type="ECO:0000256" key="2">
    <source>
        <dbReference type="SAM" id="SignalP"/>
    </source>
</evidence>
<keyword evidence="6" id="KW-1185">Reference proteome</keyword>
<dbReference type="InParanoid" id="A0A251SM52"/>
<protein>
    <submittedName>
        <fullName evidence="4">Laccase</fullName>
        <ecNumber evidence="4">1.10.3.2</ecNumber>
    </submittedName>
    <submittedName>
        <fullName evidence="5">Putative cupredoxin</fullName>
    </submittedName>
</protein>
<dbReference type="GO" id="GO:0005507">
    <property type="term" value="F:copper ion binding"/>
    <property type="evidence" value="ECO:0007669"/>
    <property type="project" value="InterPro"/>
</dbReference>
<dbReference type="SUPFAM" id="SSF49503">
    <property type="entry name" value="Cupredoxins"/>
    <property type="match status" value="1"/>
</dbReference>
<proteinExistence type="inferred from homology"/>
<dbReference type="InterPro" id="IPR008972">
    <property type="entry name" value="Cupredoxin"/>
</dbReference>
<reference evidence="4 6" key="1">
    <citation type="journal article" date="2017" name="Nature">
        <title>The sunflower genome provides insights into oil metabolism, flowering and Asterid evolution.</title>
        <authorList>
            <person name="Badouin H."/>
            <person name="Gouzy J."/>
            <person name="Grassa C.J."/>
            <person name="Murat F."/>
            <person name="Staton S.E."/>
            <person name="Cottret L."/>
            <person name="Lelandais-Briere C."/>
            <person name="Owens G.L."/>
            <person name="Carrere S."/>
            <person name="Mayjonade B."/>
            <person name="Legrand L."/>
            <person name="Gill N."/>
            <person name="Kane N.C."/>
            <person name="Bowers J.E."/>
            <person name="Hubner S."/>
            <person name="Bellec A."/>
            <person name="Berard A."/>
            <person name="Berges H."/>
            <person name="Blanchet N."/>
            <person name="Boniface M.C."/>
            <person name="Brunel D."/>
            <person name="Catrice O."/>
            <person name="Chaidir N."/>
            <person name="Claudel C."/>
            <person name="Donnadieu C."/>
            <person name="Faraut T."/>
            <person name="Fievet G."/>
            <person name="Helmstetter N."/>
            <person name="King M."/>
            <person name="Knapp S.J."/>
            <person name="Lai Z."/>
            <person name="Le Paslier M.C."/>
            <person name="Lippi Y."/>
            <person name="Lorenzon L."/>
            <person name="Mandel J.R."/>
            <person name="Marage G."/>
            <person name="Marchand G."/>
            <person name="Marquand E."/>
            <person name="Bret-Mestries E."/>
            <person name="Morien E."/>
            <person name="Nambeesan S."/>
            <person name="Nguyen T."/>
            <person name="Pegot-Espagnet P."/>
            <person name="Pouilly N."/>
            <person name="Raftis F."/>
            <person name="Sallet E."/>
            <person name="Schiex T."/>
            <person name="Thomas J."/>
            <person name="Vandecasteele C."/>
            <person name="Vares D."/>
            <person name="Vear F."/>
            <person name="Vautrin S."/>
            <person name="Crespi M."/>
            <person name="Mangin B."/>
            <person name="Burke J.M."/>
            <person name="Salse J."/>
            <person name="Munos S."/>
            <person name="Vincourt P."/>
            <person name="Rieseberg L.H."/>
            <person name="Langlade N.B."/>
        </authorList>
    </citation>
    <scope>NUCLEOTIDE SEQUENCE [LARGE SCALE GENOMIC DNA]</scope>
    <source>
        <strain evidence="6">cv. SF193</strain>
        <tissue evidence="4">Leaves</tissue>
    </source>
</reference>
<dbReference type="PANTHER" id="PTHR11709">
    <property type="entry name" value="MULTI-COPPER OXIDASE"/>
    <property type="match status" value="1"/>
</dbReference>
<dbReference type="EC" id="1.10.3.2" evidence="4"/>
<dbReference type="InterPro" id="IPR045087">
    <property type="entry name" value="Cu-oxidase_fam"/>
</dbReference>
<gene>
    <name evidence="5" type="ORF">HannXRQ_Chr14g0455791</name>
    <name evidence="4" type="ORF">HanXRQr2_Chr14g0661651</name>
</gene>
<organism evidence="5 6">
    <name type="scientific">Helianthus annuus</name>
    <name type="common">Common sunflower</name>
    <dbReference type="NCBI Taxonomy" id="4232"/>
    <lineage>
        <taxon>Eukaryota</taxon>
        <taxon>Viridiplantae</taxon>
        <taxon>Streptophyta</taxon>
        <taxon>Embryophyta</taxon>
        <taxon>Tracheophyta</taxon>
        <taxon>Spermatophyta</taxon>
        <taxon>Magnoliopsida</taxon>
        <taxon>eudicotyledons</taxon>
        <taxon>Gunneridae</taxon>
        <taxon>Pentapetalae</taxon>
        <taxon>asterids</taxon>
        <taxon>campanulids</taxon>
        <taxon>Asterales</taxon>
        <taxon>Asteraceae</taxon>
        <taxon>Asteroideae</taxon>
        <taxon>Heliantheae alliance</taxon>
        <taxon>Heliantheae</taxon>
        <taxon>Helianthus</taxon>
    </lineage>
</organism>
<feature type="signal peptide" evidence="2">
    <location>
        <begin position="1"/>
        <end position="26"/>
    </location>
</feature>
<reference evidence="5" key="2">
    <citation type="submission" date="2017-02" db="EMBL/GenBank/DDBJ databases">
        <title>Sunflower complete genome.</title>
        <authorList>
            <person name="Langlade N."/>
            <person name="Munos S."/>
        </authorList>
    </citation>
    <scope>NUCLEOTIDE SEQUENCE [LARGE SCALE GENOMIC DNA]</scope>
    <source>
        <tissue evidence="5">Leaves</tissue>
    </source>
</reference>
<keyword evidence="2" id="KW-0732">Signal</keyword>
<dbReference type="EMBL" id="MNCJ02000329">
    <property type="protein sequence ID" value="KAF5770642.1"/>
    <property type="molecule type" value="Genomic_DNA"/>
</dbReference>
<dbReference type="InterPro" id="IPR011707">
    <property type="entry name" value="Cu-oxidase-like_N"/>
</dbReference>
<feature type="chain" id="PRO_5041059765" evidence="2">
    <location>
        <begin position="27"/>
        <end position="187"/>
    </location>
</feature>
<evidence type="ECO:0000313" key="5">
    <source>
        <dbReference type="EMBL" id="OTF99365.1"/>
    </source>
</evidence>
<dbReference type="OMA" id="ISKGHES"/>
<dbReference type="Proteomes" id="UP000215914">
    <property type="component" value="Chromosome 14"/>
</dbReference>
<evidence type="ECO:0000313" key="6">
    <source>
        <dbReference type="Proteomes" id="UP000215914"/>
    </source>
</evidence>
<sequence>MAPVCHRFCLIPFVSFTTLLLVLVNADDIFLEWQVNIDTTIKPVSVDQPVITINGMFPGPLINATTNDIIHVNVFNNMDEPLLITWNGIQQRLNSWQDGVSGTNCQIQPGLNWTYVFTLKDQIGTFSYFPSINFHKAGGAFGPIRVNNRVVIPVPFPKPHGEFDLLVGDWYNESFKVKSHTLTHYIV</sequence>
<dbReference type="STRING" id="4232.A0A251SM52"/>
<name>A0A251SM52_HELAN</name>
<evidence type="ECO:0000313" key="4">
    <source>
        <dbReference type="EMBL" id="KAF5770642.1"/>
    </source>
</evidence>
<comment type="similarity">
    <text evidence="1">Belongs to the multicopper oxidase family.</text>
</comment>
<feature type="domain" description="Plastocyanin-like" evidence="3">
    <location>
        <begin position="40"/>
        <end position="149"/>
    </location>
</feature>
<reference evidence="4" key="3">
    <citation type="submission" date="2020-06" db="EMBL/GenBank/DDBJ databases">
        <title>Helianthus annuus Genome sequencing and assembly Release 2.</title>
        <authorList>
            <person name="Gouzy J."/>
            <person name="Langlade N."/>
            <person name="Munos S."/>
        </authorList>
    </citation>
    <scope>NUCLEOTIDE SEQUENCE</scope>
    <source>
        <tissue evidence="4">Leaves</tissue>
    </source>
</reference>
<evidence type="ECO:0000256" key="1">
    <source>
        <dbReference type="ARBA" id="ARBA00010609"/>
    </source>
</evidence>
<keyword evidence="4" id="KW-0560">Oxidoreductase</keyword>
<dbReference type="PANTHER" id="PTHR11709:SF409">
    <property type="entry name" value="MONOCOPPER OXIDASE-LIKE PROTEIN SKU5"/>
    <property type="match status" value="1"/>
</dbReference>
<dbReference type="EMBL" id="CM007903">
    <property type="protein sequence ID" value="OTF99365.1"/>
    <property type="molecule type" value="Genomic_DNA"/>
</dbReference>
<dbReference type="Gene3D" id="2.60.40.420">
    <property type="entry name" value="Cupredoxins - blue copper proteins"/>
    <property type="match status" value="1"/>
</dbReference>
<dbReference type="Pfam" id="PF07732">
    <property type="entry name" value="Cu-oxidase_3"/>
    <property type="match status" value="1"/>
</dbReference>
<dbReference type="Gramene" id="mRNA:HanXRQr2_Chr14g0661651">
    <property type="protein sequence ID" value="mRNA:HanXRQr2_Chr14g0661651"/>
    <property type="gene ID" value="HanXRQr2_Chr14g0661651"/>
</dbReference>